<evidence type="ECO:0000313" key="3">
    <source>
        <dbReference type="Proteomes" id="UP001630127"/>
    </source>
</evidence>
<dbReference type="InterPro" id="IPR036047">
    <property type="entry name" value="F-box-like_dom_sf"/>
</dbReference>
<dbReference type="InterPro" id="IPR055357">
    <property type="entry name" value="LRR_At1g61320_AtMIF1"/>
</dbReference>
<dbReference type="Proteomes" id="UP001630127">
    <property type="component" value="Unassembled WGS sequence"/>
</dbReference>
<dbReference type="EMBL" id="JBJUIK010000004">
    <property type="protein sequence ID" value="KAL3529515.1"/>
    <property type="molecule type" value="Genomic_DNA"/>
</dbReference>
<evidence type="ECO:0000313" key="2">
    <source>
        <dbReference type="EMBL" id="KAL3529515.1"/>
    </source>
</evidence>
<reference evidence="2 3" key="1">
    <citation type="submission" date="2024-11" db="EMBL/GenBank/DDBJ databases">
        <title>A near-complete genome assembly of Cinchona calisaya.</title>
        <authorList>
            <person name="Lian D.C."/>
            <person name="Zhao X.W."/>
            <person name="Wei L."/>
        </authorList>
    </citation>
    <scope>NUCLEOTIDE SEQUENCE [LARGE SCALE GENOMIC DNA]</scope>
    <source>
        <tissue evidence="2">Nenye</tissue>
    </source>
</reference>
<dbReference type="Pfam" id="PF23622">
    <property type="entry name" value="LRR_At1g61320_AtMIF1"/>
    <property type="match status" value="1"/>
</dbReference>
<proteinExistence type="predicted"/>
<organism evidence="2 3">
    <name type="scientific">Cinchona calisaya</name>
    <dbReference type="NCBI Taxonomy" id="153742"/>
    <lineage>
        <taxon>Eukaryota</taxon>
        <taxon>Viridiplantae</taxon>
        <taxon>Streptophyta</taxon>
        <taxon>Embryophyta</taxon>
        <taxon>Tracheophyta</taxon>
        <taxon>Spermatophyta</taxon>
        <taxon>Magnoliopsida</taxon>
        <taxon>eudicotyledons</taxon>
        <taxon>Gunneridae</taxon>
        <taxon>Pentapetalae</taxon>
        <taxon>asterids</taxon>
        <taxon>lamiids</taxon>
        <taxon>Gentianales</taxon>
        <taxon>Rubiaceae</taxon>
        <taxon>Cinchonoideae</taxon>
        <taxon>Cinchoneae</taxon>
        <taxon>Cinchona</taxon>
    </lineage>
</organism>
<dbReference type="Pfam" id="PF00646">
    <property type="entry name" value="F-box"/>
    <property type="match status" value="1"/>
</dbReference>
<feature type="domain" description="F-box" evidence="1">
    <location>
        <begin position="22"/>
        <end position="62"/>
    </location>
</feature>
<dbReference type="PANTHER" id="PTHR34145:SF68">
    <property type="entry name" value="FBD DOMAIN-CONTAINING PROTEIN"/>
    <property type="match status" value="1"/>
</dbReference>
<protein>
    <recommendedName>
        <fullName evidence="1">F-box domain-containing protein</fullName>
    </recommendedName>
</protein>
<dbReference type="InterPro" id="IPR053772">
    <property type="entry name" value="At1g61320/At1g61330-like"/>
</dbReference>
<accession>A0ABD3AGE6</accession>
<dbReference type="InterPro" id="IPR053781">
    <property type="entry name" value="F-box_AtFBL13-like"/>
</dbReference>
<dbReference type="SMART" id="SM00256">
    <property type="entry name" value="FBOX"/>
    <property type="match status" value="1"/>
</dbReference>
<sequence>MNLSSCFLTQTDNFSEDLIDKLPDEILISIISLLTTKEAVITSILSTRWRYLWRYISRLNFYGSGDNLLSGERRKFVNGVNQVCSSILVPKLEEFSVDFCLNQSYSRDIDLWVEFAMSKGVESLDLIFPCPDAVYTQYNLSNDFCTLMNSPSGPSGFVHMKSLALKNVDVSGELLECFLVCCPLLCNLSVVLSRNLRNLKVCGASLQLKVLKIANCTYLTNLEVLAPKLVSIQFAGQREILQIHNVPSLLDLMIDGQAVVCITHPFISVQHNFSQLQTLVLKRYSILENVELPSSLQLTSLRELTLAVEGNNSKALLNNLFFLINASPLLKRFTLQIISFPLFLIWEEEATIKHPHQHLELVKIIGFSSIGIEIRFIMELLESAFRLEQLVIDPNVPPDTVDCRCKYTVLSIRERFKKYIPWIYKRTTLIDLVIL</sequence>
<dbReference type="CDD" id="cd22160">
    <property type="entry name" value="F-box_AtFBL13-like"/>
    <property type="match status" value="1"/>
</dbReference>
<name>A0ABD3AGE6_9GENT</name>
<dbReference type="AlphaFoldDB" id="A0ABD3AGE6"/>
<dbReference type="SUPFAM" id="SSF81383">
    <property type="entry name" value="F-box domain"/>
    <property type="match status" value="1"/>
</dbReference>
<evidence type="ECO:0000259" key="1">
    <source>
        <dbReference type="SMART" id="SM00256"/>
    </source>
</evidence>
<gene>
    <name evidence="2" type="ORF">ACH5RR_008837</name>
</gene>
<dbReference type="InterPro" id="IPR001810">
    <property type="entry name" value="F-box_dom"/>
</dbReference>
<comment type="caution">
    <text evidence="2">The sequence shown here is derived from an EMBL/GenBank/DDBJ whole genome shotgun (WGS) entry which is preliminary data.</text>
</comment>
<dbReference type="PANTHER" id="PTHR34145">
    <property type="entry name" value="OS02G0105600 PROTEIN"/>
    <property type="match status" value="1"/>
</dbReference>
<keyword evidence="3" id="KW-1185">Reference proteome</keyword>